<evidence type="ECO:0000259" key="9">
    <source>
        <dbReference type="Pfam" id="PF05199"/>
    </source>
</evidence>
<dbReference type="Pfam" id="PF05199">
    <property type="entry name" value="GMC_oxred_C"/>
    <property type="match status" value="1"/>
</dbReference>
<gene>
    <name evidence="10" type="ORF">B2J69_11735</name>
</gene>
<feature type="domain" description="FAD dependent oxidoreductase" evidence="8">
    <location>
        <begin position="7"/>
        <end position="41"/>
    </location>
</feature>
<feature type="domain" description="Glucose-methanol-choline oxidoreductase C-terminal" evidence="9">
    <location>
        <begin position="415"/>
        <end position="519"/>
    </location>
</feature>
<feature type="region of interest" description="Disordered" evidence="6">
    <location>
        <begin position="147"/>
        <end position="167"/>
    </location>
</feature>
<dbReference type="InterPro" id="IPR000172">
    <property type="entry name" value="GMC_OxRdtase_N"/>
</dbReference>
<dbReference type="EMBL" id="MWUE01000017">
    <property type="protein sequence ID" value="OQP33218.1"/>
    <property type="molecule type" value="Genomic_DNA"/>
</dbReference>
<dbReference type="Pfam" id="PF00732">
    <property type="entry name" value="GMC_oxred_N"/>
    <property type="match status" value="1"/>
</dbReference>
<comment type="similarity">
    <text evidence="2">Belongs to the GMC oxidoreductase family.</text>
</comment>
<dbReference type="InterPro" id="IPR051473">
    <property type="entry name" value="P2Ox-like"/>
</dbReference>
<evidence type="ECO:0000256" key="4">
    <source>
        <dbReference type="ARBA" id="ARBA00022827"/>
    </source>
</evidence>
<comment type="caution">
    <text evidence="10">The sequence shown here is derived from an EMBL/GenBank/DDBJ whole genome shotgun (WGS) entry which is preliminary data.</text>
</comment>
<evidence type="ECO:0000259" key="8">
    <source>
        <dbReference type="Pfam" id="PF01266"/>
    </source>
</evidence>
<keyword evidence="11" id="KW-1185">Reference proteome</keyword>
<feature type="domain" description="Glucose-methanol-choline oxidoreductase N-terminal" evidence="7">
    <location>
        <begin position="222"/>
        <end position="314"/>
    </location>
</feature>
<evidence type="ECO:0000313" key="10">
    <source>
        <dbReference type="EMBL" id="OQP33218.1"/>
    </source>
</evidence>
<evidence type="ECO:0000313" key="11">
    <source>
        <dbReference type="Proteomes" id="UP000192769"/>
    </source>
</evidence>
<evidence type="ECO:0000256" key="3">
    <source>
        <dbReference type="ARBA" id="ARBA00022630"/>
    </source>
</evidence>
<dbReference type="PRINTS" id="PR00411">
    <property type="entry name" value="PNDRDTASEI"/>
</dbReference>
<dbReference type="InterPro" id="IPR006076">
    <property type="entry name" value="FAD-dep_OxRdtase"/>
</dbReference>
<evidence type="ECO:0000256" key="5">
    <source>
        <dbReference type="ARBA" id="ARBA00023002"/>
    </source>
</evidence>
<evidence type="ECO:0000256" key="1">
    <source>
        <dbReference type="ARBA" id="ARBA00001974"/>
    </source>
</evidence>
<dbReference type="PANTHER" id="PTHR42784:SF1">
    <property type="entry name" value="PYRANOSE 2-OXIDASE"/>
    <property type="match status" value="1"/>
</dbReference>
<evidence type="ECO:0000259" key="7">
    <source>
        <dbReference type="Pfam" id="PF00732"/>
    </source>
</evidence>
<dbReference type="Pfam" id="PF01266">
    <property type="entry name" value="DAO"/>
    <property type="match status" value="1"/>
</dbReference>
<dbReference type="OrthoDB" id="9787779at2"/>
<name>A0A1V9DHB9_9GAMM</name>
<proteinExistence type="inferred from homology"/>
<dbReference type="AlphaFoldDB" id="A0A1V9DHB9"/>
<protein>
    <submittedName>
        <fullName evidence="10">Choline dehydrogenase</fullName>
    </submittedName>
</protein>
<evidence type="ECO:0000256" key="2">
    <source>
        <dbReference type="ARBA" id="ARBA00010790"/>
    </source>
</evidence>
<organism evidence="10 11">
    <name type="scientific">Pantoea latae</name>
    <dbReference type="NCBI Taxonomy" id="1964541"/>
    <lineage>
        <taxon>Bacteria</taxon>
        <taxon>Pseudomonadati</taxon>
        <taxon>Pseudomonadota</taxon>
        <taxon>Gammaproteobacteria</taxon>
        <taxon>Enterobacterales</taxon>
        <taxon>Erwiniaceae</taxon>
        <taxon>Pantoea</taxon>
    </lineage>
</organism>
<accession>A0A1V9DHB9</accession>
<reference evidence="10 11" key="1">
    <citation type="submission" date="2017-02" db="EMBL/GenBank/DDBJ databases">
        <title>Whole genome shotgun sequence of Pantoea agglomerans strain AS1 isolated from a cycad, Zamia floridana in Central Florida, USA.</title>
        <authorList>
            <person name="Lata P."/>
            <person name="Govindarajan S."/>
            <person name="Qi F."/>
            <person name="Li J.-L."/>
            <person name="Maurya S.K."/>
            <person name="Sahoo M.K."/>
        </authorList>
    </citation>
    <scope>NUCLEOTIDE SEQUENCE [LARGE SCALE GENOMIC DNA]</scope>
    <source>
        <strain evidence="10 11">AS1</strain>
    </source>
</reference>
<evidence type="ECO:0000256" key="6">
    <source>
        <dbReference type="SAM" id="MobiDB-lite"/>
    </source>
</evidence>
<dbReference type="Gene3D" id="3.50.50.60">
    <property type="entry name" value="FAD/NAD(P)-binding domain"/>
    <property type="match status" value="2"/>
</dbReference>
<dbReference type="GO" id="GO:0050660">
    <property type="term" value="F:flavin adenine dinucleotide binding"/>
    <property type="evidence" value="ECO:0007669"/>
    <property type="project" value="InterPro"/>
</dbReference>
<keyword evidence="4" id="KW-0274">FAD</keyword>
<keyword evidence="5" id="KW-0560">Oxidoreductase</keyword>
<dbReference type="InterPro" id="IPR036188">
    <property type="entry name" value="FAD/NAD-bd_sf"/>
</dbReference>
<dbReference type="InterPro" id="IPR007867">
    <property type="entry name" value="GMC_OxRtase_C"/>
</dbReference>
<dbReference type="Proteomes" id="UP000192769">
    <property type="component" value="Unassembled WGS sequence"/>
</dbReference>
<keyword evidence="3" id="KW-0285">Flavoprotein</keyword>
<dbReference type="RefSeq" id="WP_081139471.1">
    <property type="nucleotide sequence ID" value="NZ_MWUE01000017.1"/>
</dbReference>
<sequence>MSQFDADVVIIGSGALGANAAYQLAKAGKSVIMLEAGPYIPRWKVVDNYRNSASKRNWCAPYPNLPWAPNSYSEGYIEAQGDDDFHYVTSFLKVAGGSTRHWASACWRLLPNDFKLKSVYGVGRDWPIAYDDLEPWYLRAEREAGVVGTAEEDQSGQGRDAWPPRSAPYPLPPEAKPYMVQRMQAKLGPLGYQVIHEPHARVSRPYDGRPACAGNNNCEPVCPIGAMYSGDMHVDKAVARGVDLRTESVAWKLEKGAGNRIVAVHYRKPDGSDVRLSARAFVVAAHGLETPKLLLMSGVANSSDQVGRNLMDHTGLSMTFLADEPLWTGRGSVQHGSIVTRRDEPSRAQHSAIRYSLRNLVPNIDVTPSLLKQGLMGRELEAAIRDRASRVMNISTMSETLPSPTNRVIPHPTRRDGAGLPTLQVNYQLDSYVRGMRPQAYRDFANFLMAFNGEMVEAPTGWRNQYHIMGTTIMGDNPRDSVVDAHCRCWDHANLFIASTGVMPTSATVNPTLTGIALALRLADTLIQEL</sequence>
<dbReference type="SUPFAM" id="SSF51905">
    <property type="entry name" value="FAD/NAD(P)-binding domain"/>
    <property type="match status" value="1"/>
</dbReference>
<comment type="cofactor">
    <cofactor evidence="1">
        <name>FAD</name>
        <dbReference type="ChEBI" id="CHEBI:57692"/>
    </cofactor>
</comment>
<dbReference type="PANTHER" id="PTHR42784">
    <property type="entry name" value="PYRANOSE 2-OXIDASE"/>
    <property type="match status" value="1"/>
</dbReference>
<dbReference type="GO" id="GO:0016614">
    <property type="term" value="F:oxidoreductase activity, acting on CH-OH group of donors"/>
    <property type="evidence" value="ECO:0007669"/>
    <property type="project" value="InterPro"/>
</dbReference>